<dbReference type="PANTHER" id="PTHR37953">
    <property type="entry name" value="UPF0127 PROTEIN MJ1496"/>
    <property type="match status" value="1"/>
</dbReference>
<dbReference type="EMBL" id="CP004121">
    <property type="protein sequence ID" value="AGF55465.1"/>
    <property type="molecule type" value="Genomic_DNA"/>
</dbReference>
<dbReference type="eggNOG" id="COG1430">
    <property type="taxonomic scope" value="Bacteria"/>
</dbReference>
<gene>
    <name evidence="1" type="ORF">Cspa_c16950</name>
</gene>
<dbReference type="InterPro" id="IPR003795">
    <property type="entry name" value="DUF192"/>
</dbReference>
<dbReference type="AlphaFoldDB" id="M1LRB3"/>
<dbReference type="KEGG" id="csr:Cspa_c16950"/>
<accession>M1LRB3</accession>
<evidence type="ECO:0000313" key="1">
    <source>
        <dbReference type="EMBL" id="AGF55465.1"/>
    </source>
</evidence>
<dbReference type="RefSeq" id="WP_015391786.1">
    <property type="nucleotide sequence ID" value="NC_020291.1"/>
</dbReference>
<protein>
    <recommendedName>
        <fullName evidence="3">DUF192 domain-containing protein</fullName>
    </recommendedName>
</protein>
<dbReference type="OrthoDB" id="9813379at2"/>
<dbReference type="InterPro" id="IPR038695">
    <property type="entry name" value="Saro_0823-like_sf"/>
</dbReference>
<dbReference type="Pfam" id="PF02643">
    <property type="entry name" value="DUF192"/>
    <property type="match status" value="1"/>
</dbReference>
<reference evidence="1 2" key="1">
    <citation type="submission" date="2013-02" db="EMBL/GenBank/DDBJ databases">
        <title>Genome sequence of Clostridium saccharoperbutylacetonicum N1-4(HMT).</title>
        <authorList>
            <person name="Poehlein A."/>
            <person name="Daniel R."/>
        </authorList>
    </citation>
    <scope>NUCLEOTIDE SEQUENCE [LARGE SCALE GENOMIC DNA]</scope>
    <source>
        <strain evidence="2">N1-4(HMT)</strain>
    </source>
</reference>
<sequence>MRVLNKNSDMLLADEVIIANTFMTRLKGLMFKKSLVEGNVLLIKPCNSIHTFFMKFPIDIIFLSKDNVVIHIIENMMPGEISPFIKGATSVLELQSGIIRKTETKKGDLLEIL</sequence>
<evidence type="ECO:0000313" key="2">
    <source>
        <dbReference type="Proteomes" id="UP000011728"/>
    </source>
</evidence>
<proteinExistence type="predicted"/>
<name>M1LRB3_9CLOT</name>
<evidence type="ECO:0008006" key="3">
    <source>
        <dbReference type="Google" id="ProtNLM"/>
    </source>
</evidence>
<keyword evidence="2" id="KW-1185">Reference proteome</keyword>
<dbReference type="HOGENOM" id="CLU_097039_4_0_9"/>
<dbReference type="PATRIC" id="fig|931276.5.peg.1667"/>
<dbReference type="Gene3D" id="2.60.120.1140">
    <property type="entry name" value="Protein of unknown function DUF192"/>
    <property type="match status" value="1"/>
</dbReference>
<organism evidence="1 2">
    <name type="scientific">Clostridium saccharoperbutylacetonicum N1-4(HMT)</name>
    <dbReference type="NCBI Taxonomy" id="931276"/>
    <lineage>
        <taxon>Bacteria</taxon>
        <taxon>Bacillati</taxon>
        <taxon>Bacillota</taxon>
        <taxon>Clostridia</taxon>
        <taxon>Eubacteriales</taxon>
        <taxon>Clostridiaceae</taxon>
        <taxon>Clostridium</taxon>
    </lineage>
</organism>
<dbReference type="Proteomes" id="UP000011728">
    <property type="component" value="Chromosome"/>
</dbReference>
<dbReference type="PANTHER" id="PTHR37953:SF1">
    <property type="entry name" value="UPF0127 PROTEIN MJ1496"/>
    <property type="match status" value="1"/>
</dbReference>